<dbReference type="EMBL" id="UOFP01000169">
    <property type="protein sequence ID" value="VAW87052.1"/>
    <property type="molecule type" value="Genomic_DNA"/>
</dbReference>
<proteinExistence type="predicted"/>
<gene>
    <name evidence="1" type="ORF">MNBD_GAMMA18-1828</name>
</gene>
<evidence type="ECO:0000313" key="1">
    <source>
        <dbReference type="EMBL" id="VAW87052.1"/>
    </source>
</evidence>
<organism evidence="1">
    <name type="scientific">hydrothermal vent metagenome</name>
    <dbReference type="NCBI Taxonomy" id="652676"/>
    <lineage>
        <taxon>unclassified sequences</taxon>
        <taxon>metagenomes</taxon>
        <taxon>ecological metagenomes</taxon>
    </lineage>
</organism>
<dbReference type="AlphaFoldDB" id="A0A3B0ZHY4"/>
<sequence length="78" mass="8691">MELEITERLATGQYARLIPTVADSKREERATSSLLASFMAVPDFAREVLSDVGAPVGKRIKIVWSISTEDEERVLVKI</sequence>
<name>A0A3B0ZHY4_9ZZZZ</name>
<accession>A0A3B0ZHY4</accession>
<protein>
    <submittedName>
        <fullName evidence="1">Uncharacterized protein</fullName>
    </submittedName>
</protein>
<reference evidence="1" key="1">
    <citation type="submission" date="2018-06" db="EMBL/GenBank/DDBJ databases">
        <authorList>
            <person name="Zhirakovskaya E."/>
        </authorList>
    </citation>
    <scope>NUCLEOTIDE SEQUENCE</scope>
</reference>